<dbReference type="Proteomes" id="UP000218810">
    <property type="component" value="Unassembled WGS sequence"/>
</dbReference>
<dbReference type="GO" id="GO:0009691">
    <property type="term" value="P:cytokinin biosynthetic process"/>
    <property type="evidence" value="ECO:0007669"/>
    <property type="project" value="UniProtKB-UniRule"/>
</dbReference>
<name>A0A2A2WPJ4_9ACTN</name>
<comment type="similarity">
    <text evidence="1">Belongs to the LOG family.</text>
</comment>
<dbReference type="Gene3D" id="3.40.50.450">
    <property type="match status" value="1"/>
</dbReference>
<gene>
    <name evidence="3" type="ORF">CEY15_10175</name>
</gene>
<dbReference type="InterPro" id="IPR052341">
    <property type="entry name" value="LOG_family_nucleotidases"/>
</dbReference>
<comment type="catalytic activity">
    <reaction evidence="1">
        <text>N(6)-(dimethylallyl)adenosine 5'-phosphate + H2O = N(6)-dimethylallyladenine + D-ribose 5-phosphate</text>
        <dbReference type="Rhea" id="RHEA:48560"/>
        <dbReference type="ChEBI" id="CHEBI:15377"/>
        <dbReference type="ChEBI" id="CHEBI:17660"/>
        <dbReference type="ChEBI" id="CHEBI:57526"/>
        <dbReference type="ChEBI" id="CHEBI:78346"/>
        <dbReference type="EC" id="3.2.2.n1"/>
    </reaction>
</comment>
<feature type="compositionally biased region" description="Basic and acidic residues" evidence="2">
    <location>
        <begin position="15"/>
        <end position="29"/>
    </location>
</feature>
<comment type="caution">
    <text evidence="3">The sequence shown here is derived from an EMBL/GenBank/DDBJ whole genome shotgun (WGS) entry which is preliminary data.</text>
</comment>
<evidence type="ECO:0000256" key="1">
    <source>
        <dbReference type="RuleBase" id="RU363015"/>
    </source>
</evidence>
<dbReference type="InterPro" id="IPR031100">
    <property type="entry name" value="LOG_fam"/>
</dbReference>
<evidence type="ECO:0000256" key="2">
    <source>
        <dbReference type="SAM" id="MobiDB-lite"/>
    </source>
</evidence>
<dbReference type="AlphaFoldDB" id="A0A2A2WPJ4"/>
<keyword evidence="4" id="KW-1185">Reference proteome</keyword>
<comment type="catalytic activity">
    <reaction evidence="1">
        <text>9-ribosyl-trans-zeatin 5'-phosphate + H2O = trans-zeatin + D-ribose 5-phosphate</text>
        <dbReference type="Rhea" id="RHEA:48564"/>
        <dbReference type="ChEBI" id="CHEBI:15377"/>
        <dbReference type="ChEBI" id="CHEBI:16522"/>
        <dbReference type="ChEBI" id="CHEBI:78346"/>
        <dbReference type="ChEBI" id="CHEBI:87947"/>
        <dbReference type="EC" id="3.2.2.n1"/>
    </reaction>
</comment>
<keyword evidence="1" id="KW-0378">Hydrolase</keyword>
<dbReference type="NCBIfam" id="TIGR00730">
    <property type="entry name" value="Rossman fold protein, TIGR00730 family"/>
    <property type="match status" value="1"/>
</dbReference>
<evidence type="ECO:0000313" key="4">
    <source>
        <dbReference type="Proteomes" id="UP000218810"/>
    </source>
</evidence>
<dbReference type="PANTHER" id="PTHR43393">
    <property type="entry name" value="CYTOKININ RIBOSIDE 5'-MONOPHOSPHATE PHOSPHORIBOHYDROLASE"/>
    <property type="match status" value="1"/>
</dbReference>
<dbReference type="RefSeq" id="WP_095718343.1">
    <property type="nucleotide sequence ID" value="NZ_NTGA01000017.1"/>
</dbReference>
<evidence type="ECO:0000313" key="3">
    <source>
        <dbReference type="EMBL" id="PAY23149.1"/>
    </source>
</evidence>
<dbReference type="FunFam" id="3.40.50.450:FF:000011">
    <property type="entry name" value="TIGR00730 family Rossman fold protein"/>
    <property type="match status" value="1"/>
</dbReference>
<dbReference type="EC" id="3.2.2.n1" evidence="1"/>
<dbReference type="OrthoDB" id="9801098at2"/>
<dbReference type="Pfam" id="PF03641">
    <property type="entry name" value="Lysine_decarbox"/>
    <property type="match status" value="1"/>
</dbReference>
<reference evidence="4" key="1">
    <citation type="submission" date="2017-09" db="EMBL/GenBank/DDBJ databases">
        <authorList>
            <person name="Zhang Y."/>
            <person name="Huang X."/>
            <person name="Liu J."/>
            <person name="Lu L."/>
            <person name="Peng K."/>
        </authorList>
    </citation>
    <scope>NUCLEOTIDE SEQUENCE [LARGE SCALE GENOMIC DNA]</scope>
    <source>
        <strain evidence="4">S-XJ-1</strain>
    </source>
</reference>
<dbReference type="EMBL" id="NTGA01000017">
    <property type="protein sequence ID" value="PAY23149.1"/>
    <property type="molecule type" value="Genomic_DNA"/>
</dbReference>
<dbReference type="PANTHER" id="PTHR43393:SF2">
    <property type="entry name" value="CYTOKININ RIBOSIDE 5'-MONOPHOSPHATE PHOSPHORIBOHYDROLASE"/>
    <property type="match status" value="1"/>
</dbReference>
<protein>
    <recommendedName>
        <fullName evidence="1">Cytokinin riboside 5'-monophosphate phosphoribohydrolase</fullName>
        <ecNumber evidence="1">3.2.2.n1</ecNumber>
    </recommendedName>
</protein>
<organism evidence="3 4">
    <name type="scientific">Dietzia natronolimnaea</name>
    <dbReference type="NCBI Taxonomy" id="161920"/>
    <lineage>
        <taxon>Bacteria</taxon>
        <taxon>Bacillati</taxon>
        <taxon>Actinomycetota</taxon>
        <taxon>Actinomycetes</taxon>
        <taxon>Mycobacteriales</taxon>
        <taxon>Dietziaceae</taxon>
        <taxon>Dietzia</taxon>
    </lineage>
</organism>
<keyword evidence="1" id="KW-0203">Cytokinin biosynthesis</keyword>
<sequence>MAQNDSVHLRGPLLLRRDKGGDRTTTDQRLLDKNQDTDWLHTDPWRVLRIQSEFVNGFGALAELSDAVSVFGSARTRPGDPAYEQAVELGRALAEAGYAVVTGGGPGQMEAANKGAWEANGESVGLGIELPTEQGINRWVDLGLHFRYFFVRKTMFVKYTQAFVCTPGGFGTLDEFFEAITLVQTNKITRFPIVLLGVDFWTPLVDWIRGTLAEQGMVSASDLDLFLVTDSVDEAVQYIRRAHHQAALTAEQREDLFGEEHRGVER</sequence>
<dbReference type="InterPro" id="IPR005269">
    <property type="entry name" value="LOG"/>
</dbReference>
<dbReference type="GO" id="GO:0102682">
    <property type="term" value="F:cytokinin riboside 5'-monophosphate phosphoribohydrolase activity"/>
    <property type="evidence" value="ECO:0007669"/>
    <property type="project" value="RHEA"/>
</dbReference>
<proteinExistence type="inferred from homology"/>
<dbReference type="SUPFAM" id="SSF102405">
    <property type="entry name" value="MCP/YpsA-like"/>
    <property type="match status" value="1"/>
</dbReference>
<dbReference type="GO" id="GO:0005829">
    <property type="term" value="C:cytosol"/>
    <property type="evidence" value="ECO:0007669"/>
    <property type="project" value="TreeGrafter"/>
</dbReference>
<feature type="region of interest" description="Disordered" evidence="2">
    <location>
        <begin position="1"/>
        <end position="29"/>
    </location>
</feature>
<accession>A0A2A2WPJ4</accession>